<dbReference type="Pfam" id="PF00300">
    <property type="entry name" value="His_Phos_1"/>
    <property type="match status" value="1"/>
</dbReference>
<dbReference type="PANTHER" id="PTHR48100">
    <property type="entry name" value="BROAD-SPECIFICITY PHOSPHATASE YOR283W-RELATED"/>
    <property type="match status" value="1"/>
</dbReference>
<name>G8YFY6_PICSO</name>
<dbReference type="InterPro" id="IPR013078">
    <property type="entry name" value="His_Pase_superF_clade-1"/>
</dbReference>
<evidence type="ECO:0000313" key="2">
    <source>
        <dbReference type="Proteomes" id="UP000005222"/>
    </source>
</evidence>
<dbReference type="EMBL" id="FO082051">
    <property type="protein sequence ID" value="CCE82085.1"/>
    <property type="molecule type" value="Genomic_DNA"/>
</dbReference>
<dbReference type="InterPro" id="IPR050275">
    <property type="entry name" value="PGM_Phosphatase"/>
</dbReference>
<gene>
    <name evidence="1" type="primary">Piso0_002781</name>
    <name evidence="1" type="ORF">GNLVRS01_PISO0I17674g</name>
</gene>
<dbReference type="HOGENOM" id="CLU_039184_0_2_1"/>
<dbReference type="OMA" id="LHLCHKR"/>
<evidence type="ECO:0000313" key="1">
    <source>
        <dbReference type="EMBL" id="CCE82085.1"/>
    </source>
</evidence>
<keyword evidence="2" id="KW-1185">Reference proteome</keyword>
<dbReference type="SUPFAM" id="SSF53254">
    <property type="entry name" value="Phosphoglycerate mutase-like"/>
    <property type="match status" value="1"/>
</dbReference>
<dbReference type="eggNOG" id="KOG4754">
    <property type="taxonomic scope" value="Eukaryota"/>
</dbReference>
<accession>G8YFY6</accession>
<sequence length="336" mass="38709">MAEKVVSYLIPTHEDYEDAHKGASEELVYQEKISAVAEERDATNKLIYPWSFEVVKGFFRQDDEDTKDLEFNYSLESMGRKEEWPEIIARIKKLNDEADDNESYKVLFLARHGQGYHNLCVSKYGLEQWDTHWNVLSTDGGIVWAPDPMLTDLGISQAKENHRLWETEIQKGAPIPSKFYVSPLQRSCYTLLYTWDHLKPDNVRPIVKEILREKVTGNLCDKRSPRSVIKERFEKHGFVVGDDVTEDDPFFDSQPKETLVDHAFRVNKFLQHLFDEDLDAIKGVVDAQKRSESAFVSTTSHAGTIRAFLTVLKHRHFTISTGGMIPVVIKATRRTD</sequence>
<reference evidence="1 2" key="1">
    <citation type="journal article" date="2012" name="G3 (Bethesda)">
        <title>Pichia sorbitophila, an interspecies yeast hybrid reveals early steps of genome resolution following polyploidization.</title>
        <authorList>
            <person name="Leh Louis V."/>
            <person name="Despons L."/>
            <person name="Friedrich A."/>
            <person name="Martin T."/>
            <person name="Durrens P."/>
            <person name="Casaregola S."/>
            <person name="Neuveglise C."/>
            <person name="Fairhead C."/>
            <person name="Marck C."/>
            <person name="Cruz J.A."/>
            <person name="Straub M.L."/>
            <person name="Kugler V."/>
            <person name="Sacerdot C."/>
            <person name="Uzunov Z."/>
            <person name="Thierry A."/>
            <person name="Weiss S."/>
            <person name="Bleykasten C."/>
            <person name="De Montigny J."/>
            <person name="Jacques N."/>
            <person name="Jung P."/>
            <person name="Lemaire M."/>
            <person name="Mallet S."/>
            <person name="Morel G."/>
            <person name="Richard G.F."/>
            <person name="Sarkar A."/>
            <person name="Savel G."/>
            <person name="Schacherer J."/>
            <person name="Seret M.L."/>
            <person name="Talla E."/>
            <person name="Samson G."/>
            <person name="Jubin C."/>
            <person name="Poulain J."/>
            <person name="Vacherie B."/>
            <person name="Barbe V."/>
            <person name="Pelletier E."/>
            <person name="Sherman D.J."/>
            <person name="Westhof E."/>
            <person name="Weissenbach J."/>
            <person name="Baret P.V."/>
            <person name="Wincker P."/>
            <person name="Gaillardin C."/>
            <person name="Dujon B."/>
            <person name="Souciet J.L."/>
        </authorList>
    </citation>
    <scope>NUCLEOTIDE SEQUENCE [LARGE SCALE GENOMIC DNA]</scope>
    <source>
        <strain evidence="2">ATCC MYA-4447 / BCRC 22081 / CBS 7064 / NBRC 10061 / NRRL Y-12695</strain>
    </source>
</reference>
<organism evidence="1 2">
    <name type="scientific">Pichia sorbitophila (strain ATCC MYA-4447 / BCRC 22081 / CBS 7064 / NBRC 10061 / NRRL Y-12695)</name>
    <name type="common">Hybrid yeast</name>
    <dbReference type="NCBI Taxonomy" id="559304"/>
    <lineage>
        <taxon>Eukaryota</taxon>
        <taxon>Fungi</taxon>
        <taxon>Dikarya</taxon>
        <taxon>Ascomycota</taxon>
        <taxon>Saccharomycotina</taxon>
        <taxon>Pichiomycetes</taxon>
        <taxon>Debaryomycetaceae</taxon>
        <taxon>Millerozyma</taxon>
    </lineage>
</organism>
<dbReference type="GO" id="GO:0016791">
    <property type="term" value="F:phosphatase activity"/>
    <property type="evidence" value="ECO:0007669"/>
    <property type="project" value="TreeGrafter"/>
</dbReference>
<dbReference type="Gene3D" id="3.40.50.1240">
    <property type="entry name" value="Phosphoglycerate mutase-like"/>
    <property type="match status" value="1"/>
</dbReference>
<dbReference type="InParanoid" id="G8YFY6"/>
<dbReference type="GO" id="GO:0005737">
    <property type="term" value="C:cytoplasm"/>
    <property type="evidence" value="ECO:0007669"/>
    <property type="project" value="TreeGrafter"/>
</dbReference>
<dbReference type="InterPro" id="IPR029033">
    <property type="entry name" value="His_PPase_superfam"/>
</dbReference>
<dbReference type="PANTHER" id="PTHR48100:SF1">
    <property type="entry name" value="HISTIDINE PHOSPHATASE FAMILY PROTEIN-RELATED"/>
    <property type="match status" value="1"/>
</dbReference>
<dbReference type="AlphaFoldDB" id="G8YFY6"/>
<dbReference type="Proteomes" id="UP000005222">
    <property type="component" value="Chromosome I"/>
</dbReference>
<dbReference type="OrthoDB" id="496981at2759"/>
<dbReference type="FunCoup" id="G8YFY6">
    <property type="interactions" value="284"/>
</dbReference>
<dbReference type="CDD" id="cd07067">
    <property type="entry name" value="HP_PGM_like"/>
    <property type="match status" value="1"/>
</dbReference>
<proteinExistence type="predicted"/>
<protein>
    <submittedName>
        <fullName evidence="1">Piso0_002781 protein</fullName>
    </submittedName>
</protein>